<dbReference type="OrthoDB" id="2441470at2759"/>
<dbReference type="EMBL" id="CAJVPV010049196">
    <property type="protein sequence ID" value="CAG8775700.1"/>
    <property type="molecule type" value="Genomic_DNA"/>
</dbReference>
<feature type="non-terminal residue" evidence="1">
    <location>
        <position position="1"/>
    </location>
</feature>
<organism evidence="1 2">
    <name type="scientific">Acaulospora morrowiae</name>
    <dbReference type="NCBI Taxonomy" id="94023"/>
    <lineage>
        <taxon>Eukaryota</taxon>
        <taxon>Fungi</taxon>
        <taxon>Fungi incertae sedis</taxon>
        <taxon>Mucoromycota</taxon>
        <taxon>Glomeromycotina</taxon>
        <taxon>Glomeromycetes</taxon>
        <taxon>Diversisporales</taxon>
        <taxon>Acaulosporaceae</taxon>
        <taxon>Acaulospora</taxon>
    </lineage>
</organism>
<feature type="non-terminal residue" evidence="1">
    <location>
        <position position="64"/>
    </location>
</feature>
<dbReference type="Proteomes" id="UP000789342">
    <property type="component" value="Unassembled WGS sequence"/>
</dbReference>
<name>A0A9N9JCZ1_9GLOM</name>
<comment type="caution">
    <text evidence="1">The sequence shown here is derived from an EMBL/GenBank/DDBJ whole genome shotgun (WGS) entry which is preliminary data.</text>
</comment>
<evidence type="ECO:0000313" key="2">
    <source>
        <dbReference type="Proteomes" id="UP000789342"/>
    </source>
</evidence>
<reference evidence="1" key="1">
    <citation type="submission" date="2021-06" db="EMBL/GenBank/DDBJ databases">
        <authorList>
            <person name="Kallberg Y."/>
            <person name="Tangrot J."/>
            <person name="Rosling A."/>
        </authorList>
    </citation>
    <scope>NUCLEOTIDE SEQUENCE</scope>
    <source>
        <strain evidence="1">CL551</strain>
    </source>
</reference>
<accession>A0A9N9JCZ1</accession>
<keyword evidence="2" id="KW-1185">Reference proteome</keyword>
<protein>
    <submittedName>
        <fullName evidence="1">7491_t:CDS:1</fullName>
    </submittedName>
</protein>
<sequence length="64" mass="7388">DSYQVGYKFGILNNWYSANELELLSTLDYLNLNIVPLNNTLSLREADIRQNLTCSTYNIQDNKS</sequence>
<gene>
    <name evidence="1" type="ORF">AMORRO_LOCUS16894</name>
</gene>
<proteinExistence type="predicted"/>
<dbReference type="AlphaFoldDB" id="A0A9N9JCZ1"/>
<evidence type="ECO:0000313" key="1">
    <source>
        <dbReference type="EMBL" id="CAG8775700.1"/>
    </source>
</evidence>